<dbReference type="Gene3D" id="2.30.29.80">
    <property type="match status" value="3"/>
</dbReference>
<dbReference type="Pfam" id="PF07411">
    <property type="entry name" value="DUF1508"/>
    <property type="match status" value="5"/>
</dbReference>
<accession>A0ABD6DF99</accession>
<dbReference type="PANTHER" id="PTHR40606:SF1">
    <property type="entry name" value="UPF0339 PROTEIN YEGP"/>
    <property type="match status" value="1"/>
</dbReference>
<dbReference type="EMBL" id="JBHUDO010000001">
    <property type="protein sequence ID" value="MFD1645009.1"/>
    <property type="molecule type" value="Genomic_DNA"/>
</dbReference>
<feature type="domain" description="Cell division protein A N-terminal" evidence="4">
    <location>
        <begin position="10"/>
        <end position="142"/>
    </location>
</feature>
<dbReference type="InterPro" id="IPR036913">
    <property type="entry name" value="YegP-like_sf"/>
</dbReference>
<comment type="caution">
    <text evidence="5">The sequence shown here is derived from an EMBL/GenBank/DDBJ whole genome shotgun (WGS) entry which is preliminary data.</text>
</comment>
<dbReference type="AlphaFoldDB" id="A0ABD6DF99"/>
<dbReference type="RefSeq" id="WP_256400248.1">
    <property type="nucleotide sequence ID" value="NZ_JANHJR010000002.1"/>
</dbReference>
<keyword evidence="2" id="KW-1133">Transmembrane helix</keyword>
<feature type="domain" description="DUF1508" evidence="3">
    <location>
        <begin position="536"/>
        <end position="581"/>
    </location>
</feature>
<organism evidence="5 6">
    <name type="scientific">Haloarchaeobius litoreus</name>
    <dbReference type="NCBI Taxonomy" id="755306"/>
    <lineage>
        <taxon>Archaea</taxon>
        <taxon>Methanobacteriati</taxon>
        <taxon>Methanobacteriota</taxon>
        <taxon>Stenosarchaea group</taxon>
        <taxon>Halobacteria</taxon>
        <taxon>Halobacteriales</taxon>
        <taxon>Halorubellaceae</taxon>
        <taxon>Haloarchaeobius</taxon>
    </lineage>
</organism>
<keyword evidence="6" id="KW-1185">Reference proteome</keyword>
<feature type="region of interest" description="Disordered" evidence="1">
    <location>
        <begin position="570"/>
        <end position="590"/>
    </location>
</feature>
<feature type="region of interest" description="Disordered" evidence="1">
    <location>
        <begin position="152"/>
        <end position="249"/>
    </location>
</feature>
<gene>
    <name evidence="5" type="ORF">ACFSBL_04855</name>
</gene>
<evidence type="ECO:0000313" key="6">
    <source>
        <dbReference type="Proteomes" id="UP001597034"/>
    </source>
</evidence>
<feature type="compositionally biased region" description="Basic and acidic residues" evidence="1">
    <location>
        <begin position="208"/>
        <end position="229"/>
    </location>
</feature>
<feature type="domain" description="DUF1508" evidence="3">
    <location>
        <begin position="477"/>
        <end position="523"/>
    </location>
</feature>
<feature type="domain" description="DUF1508" evidence="3">
    <location>
        <begin position="365"/>
        <end position="406"/>
    </location>
</feature>
<evidence type="ECO:0000256" key="1">
    <source>
        <dbReference type="SAM" id="MobiDB-lite"/>
    </source>
</evidence>
<dbReference type="InterPro" id="IPR010879">
    <property type="entry name" value="DUF1508"/>
</dbReference>
<name>A0ABD6DF99_9EURY</name>
<dbReference type="Gene3D" id="3.30.160.160">
    <property type="entry name" value="YegP-like"/>
    <property type="match status" value="1"/>
</dbReference>
<evidence type="ECO:0000313" key="5">
    <source>
        <dbReference type="EMBL" id="MFD1645009.1"/>
    </source>
</evidence>
<dbReference type="InterPro" id="IPR051141">
    <property type="entry name" value="UPF0339_domain"/>
</dbReference>
<feature type="domain" description="DUF1508" evidence="3">
    <location>
        <begin position="274"/>
        <end position="321"/>
    </location>
</feature>
<dbReference type="InterPro" id="IPR055563">
    <property type="entry name" value="CdpA_N"/>
</dbReference>
<dbReference type="Proteomes" id="UP001597034">
    <property type="component" value="Unassembled WGS sequence"/>
</dbReference>
<evidence type="ECO:0000259" key="3">
    <source>
        <dbReference type="Pfam" id="PF07411"/>
    </source>
</evidence>
<feature type="compositionally biased region" description="Acidic residues" evidence="1">
    <location>
        <begin position="581"/>
        <end position="590"/>
    </location>
</feature>
<feature type="transmembrane region" description="Helical" evidence="2">
    <location>
        <begin position="88"/>
        <end position="110"/>
    </location>
</feature>
<feature type="transmembrane region" description="Helical" evidence="2">
    <location>
        <begin position="122"/>
        <end position="142"/>
    </location>
</feature>
<evidence type="ECO:0000256" key="2">
    <source>
        <dbReference type="SAM" id="Phobius"/>
    </source>
</evidence>
<proteinExistence type="predicted"/>
<feature type="compositionally biased region" description="Low complexity" evidence="1">
    <location>
        <begin position="190"/>
        <end position="202"/>
    </location>
</feature>
<reference evidence="5 6" key="1">
    <citation type="journal article" date="2019" name="Int. J. Syst. Evol. Microbiol.">
        <title>The Global Catalogue of Microorganisms (GCM) 10K type strain sequencing project: providing services to taxonomists for standard genome sequencing and annotation.</title>
        <authorList>
            <consortium name="The Broad Institute Genomics Platform"/>
            <consortium name="The Broad Institute Genome Sequencing Center for Infectious Disease"/>
            <person name="Wu L."/>
            <person name="Ma J."/>
        </authorList>
    </citation>
    <scope>NUCLEOTIDE SEQUENCE [LARGE SCALE GENOMIC DNA]</scope>
    <source>
        <strain evidence="5 6">CGMCC 1.10390</strain>
    </source>
</reference>
<feature type="transmembrane region" description="Helical" evidence="2">
    <location>
        <begin position="62"/>
        <end position="82"/>
    </location>
</feature>
<dbReference type="Pfam" id="PF23600">
    <property type="entry name" value="CdpA_N"/>
    <property type="match status" value="1"/>
</dbReference>
<keyword evidence="2" id="KW-0472">Membrane</keyword>
<sequence>MATDDKEGGTLVSAYEDRIGAANTGDEAYGYWVFAVGVVLGVAGIALFLTSESATMMRETSIVLSAAGIALLVAGPVIRLPLQRTATYTTYTGLAMCAIAVVWFTVVFPVDWSTTTGNQPVAILYALGIAIIGVGGVFVPLVSPTETRTGAAAAQASGRASELEAELESVSRERDELADERDELTRQVEEGAAASEQASADAETAKAALRDELESVRQERDDLARKVEEGVAASEQASADAEAKQTELEGEVTALSDELDALRTSRAQFELYPDRKGEFRWRLRHRNGNIIATGGEGYTRKHNAQKGLQSVRRNALGATVVHATPAAAADEEPAETGEDALDDMPLLPAETEREESDATFELYEDRGGEWRWRLRHENGQVIADSGEGYSTRSGLTRALKGVRRNVGPADYLRFDPVSFEVFQDRGGKWRWRLVHRNGNIIGDSGQGYTRRRNAKRAIDAVRSGLEGGSLEFERYEDTAGEHRWRLRSGNGELVADSGEGYASADGLEEAIERVERQVPDADALDVGRAIFEVYEDRGGKWRWRLRHRNGNIIADCGQGYGSRHGVHDAIESVKRNAPTASEEEEDDDEE</sequence>
<dbReference type="PANTHER" id="PTHR40606">
    <property type="match status" value="1"/>
</dbReference>
<dbReference type="SUPFAM" id="SSF160113">
    <property type="entry name" value="YegP-like"/>
    <property type="match status" value="5"/>
</dbReference>
<feature type="transmembrane region" description="Helical" evidence="2">
    <location>
        <begin position="29"/>
        <end position="50"/>
    </location>
</feature>
<protein>
    <submittedName>
        <fullName evidence="5">DUF1508 domain-containing protein</fullName>
    </submittedName>
</protein>
<evidence type="ECO:0000259" key="4">
    <source>
        <dbReference type="Pfam" id="PF23600"/>
    </source>
</evidence>
<feature type="domain" description="DUF1508" evidence="3">
    <location>
        <begin position="424"/>
        <end position="463"/>
    </location>
</feature>
<keyword evidence="2" id="KW-0812">Transmembrane</keyword>